<organism evidence="1 2">
    <name type="scientific">Staurois parvus</name>
    <dbReference type="NCBI Taxonomy" id="386267"/>
    <lineage>
        <taxon>Eukaryota</taxon>
        <taxon>Metazoa</taxon>
        <taxon>Chordata</taxon>
        <taxon>Craniata</taxon>
        <taxon>Vertebrata</taxon>
        <taxon>Euteleostomi</taxon>
        <taxon>Amphibia</taxon>
        <taxon>Batrachia</taxon>
        <taxon>Anura</taxon>
        <taxon>Neobatrachia</taxon>
        <taxon>Ranoidea</taxon>
        <taxon>Ranidae</taxon>
        <taxon>Staurois</taxon>
    </lineage>
</organism>
<sequence length="56" mass="6227">MTGYALIIQKCITGMTAVGFEPPWWGLSLMDVRPSLKHLHHSNVLLRLSVSSPYCA</sequence>
<evidence type="ECO:0000313" key="2">
    <source>
        <dbReference type="Proteomes" id="UP001162483"/>
    </source>
</evidence>
<comment type="caution">
    <text evidence="1">The sequence shown here is derived from an EMBL/GenBank/DDBJ whole genome shotgun (WGS) entry which is preliminary data.</text>
</comment>
<dbReference type="EMBL" id="CATNWA010015498">
    <property type="protein sequence ID" value="CAI9583906.1"/>
    <property type="molecule type" value="Genomic_DNA"/>
</dbReference>
<gene>
    <name evidence="1" type="ORF">SPARVUS_LOCUS9897171</name>
</gene>
<dbReference type="Proteomes" id="UP001162483">
    <property type="component" value="Unassembled WGS sequence"/>
</dbReference>
<reference evidence="1" key="1">
    <citation type="submission" date="2023-05" db="EMBL/GenBank/DDBJ databases">
        <authorList>
            <person name="Stuckert A."/>
        </authorList>
    </citation>
    <scope>NUCLEOTIDE SEQUENCE</scope>
</reference>
<protein>
    <submittedName>
        <fullName evidence="1">Uncharacterized protein</fullName>
    </submittedName>
</protein>
<evidence type="ECO:0000313" key="1">
    <source>
        <dbReference type="EMBL" id="CAI9583906.1"/>
    </source>
</evidence>
<proteinExistence type="predicted"/>
<name>A0ABN9EK90_9NEOB</name>
<keyword evidence="2" id="KW-1185">Reference proteome</keyword>
<accession>A0ABN9EK90</accession>